<dbReference type="InterPro" id="IPR015915">
    <property type="entry name" value="Kelch-typ_b-propeller"/>
</dbReference>
<evidence type="ECO:0000259" key="2">
    <source>
        <dbReference type="Pfam" id="PF18962"/>
    </source>
</evidence>
<protein>
    <submittedName>
        <fullName evidence="3">T9SS type A sorting domain-containing protein</fullName>
    </submittedName>
</protein>
<dbReference type="SUPFAM" id="SSF50965">
    <property type="entry name" value="Galactose oxidase, central domain"/>
    <property type="match status" value="2"/>
</dbReference>
<keyword evidence="4" id="KW-1185">Reference proteome</keyword>
<keyword evidence="1" id="KW-0732">Signal</keyword>
<evidence type="ECO:0000256" key="1">
    <source>
        <dbReference type="ARBA" id="ARBA00022729"/>
    </source>
</evidence>
<dbReference type="InterPro" id="IPR013517">
    <property type="entry name" value="FG-GAP"/>
</dbReference>
<dbReference type="PANTHER" id="PTHR36220">
    <property type="entry name" value="UNNAMED PRODUCT"/>
    <property type="match status" value="1"/>
</dbReference>
<feature type="domain" description="Secretion system C-terminal sorting" evidence="2">
    <location>
        <begin position="414"/>
        <end position="481"/>
    </location>
</feature>
<dbReference type="EMBL" id="JAUOEM010000007">
    <property type="protein sequence ID" value="MDO5989253.1"/>
    <property type="molecule type" value="Genomic_DNA"/>
</dbReference>
<dbReference type="Proteomes" id="UP001176891">
    <property type="component" value="Unassembled WGS sequence"/>
</dbReference>
<dbReference type="Pfam" id="PF14312">
    <property type="entry name" value="FG-GAP_2"/>
    <property type="match status" value="1"/>
</dbReference>
<proteinExistence type="predicted"/>
<dbReference type="PANTHER" id="PTHR36220:SF1">
    <property type="entry name" value="GAMMA TUBULIN COMPLEX COMPONENT C-TERMINAL DOMAIN-CONTAINING PROTEIN"/>
    <property type="match status" value="1"/>
</dbReference>
<dbReference type="RefSeq" id="WP_303283913.1">
    <property type="nucleotide sequence ID" value="NZ_BAABCZ010000003.1"/>
</dbReference>
<organism evidence="3 4">
    <name type="scientific">Flavivirga amylovorans</name>
    <dbReference type="NCBI Taxonomy" id="870486"/>
    <lineage>
        <taxon>Bacteria</taxon>
        <taxon>Pseudomonadati</taxon>
        <taxon>Bacteroidota</taxon>
        <taxon>Flavobacteriia</taxon>
        <taxon>Flavobacteriales</taxon>
        <taxon>Flavobacteriaceae</taxon>
        <taxon>Flavivirga</taxon>
    </lineage>
</organism>
<name>A0ABT8X5I4_9FLAO</name>
<dbReference type="NCBIfam" id="TIGR04183">
    <property type="entry name" value="Por_Secre_tail"/>
    <property type="match status" value="1"/>
</dbReference>
<dbReference type="InterPro" id="IPR011043">
    <property type="entry name" value="Gal_Oxase/kelch_b-propeller"/>
</dbReference>
<gene>
    <name evidence="3" type="ORF">Q4Q39_17755</name>
</gene>
<accession>A0ABT8X5I4</accession>
<dbReference type="InterPro" id="IPR026444">
    <property type="entry name" value="Secre_tail"/>
</dbReference>
<dbReference type="Pfam" id="PF18962">
    <property type="entry name" value="Por_Secre_tail"/>
    <property type="match status" value="1"/>
</dbReference>
<sequence length="482" mass="50887">MKQNLLLIFLIPFFSLSQIQIGGSIDGESSLDLSGFSVSLSGDGSTLAIGTIGYNSFSGLVRIYKNTSGIWTQIGSDIYGLAGNWFGYRVSLSYDGTILAIGAPYNNNANGNNSGYVKVYEYKSNVWSQLGDDIYGKAADDLSGSSLSLSKEGHIVAIGAIANSDNGNRSGHVRVYEYKSNTWSIIGNEINGQAAGDQSGTSISLSSNGHVIAIGAPDNDNINGDKSGHVRIYKYENTLNNWEQLGDDIYGEYGNDKSGFSVSLSSNGSIVAIGATDNTANSGQVRVYENLPSGWSLIGNSIDGGAIDDKLGWSLSLSSDGSIVAIGVPGGNGGADSSGQVSIYKNISGLWKQIGSNINGQTTDRQFGHSVSLSADGSMVAISTPNNNNGGSTSVFDLNAILSSDSFVLSRFRISPNPATFQTSIKLNKGLILKKISIYNNLGQFIKSTKKDIIDTSDLSSGMYYLQIVTDKGNATKKLIIK</sequence>
<evidence type="ECO:0000313" key="3">
    <source>
        <dbReference type="EMBL" id="MDO5989253.1"/>
    </source>
</evidence>
<evidence type="ECO:0000313" key="4">
    <source>
        <dbReference type="Proteomes" id="UP001176891"/>
    </source>
</evidence>
<dbReference type="Gene3D" id="2.120.10.80">
    <property type="entry name" value="Kelch-type beta propeller"/>
    <property type="match status" value="1"/>
</dbReference>
<comment type="caution">
    <text evidence="3">The sequence shown here is derived from an EMBL/GenBank/DDBJ whole genome shotgun (WGS) entry which is preliminary data.</text>
</comment>
<reference evidence="3" key="1">
    <citation type="submission" date="2023-07" db="EMBL/GenBank/DDBJ databases">
        <title>Two novel species in the genus Flavivirga.</title>
        <authorList>
            <person name="Kwon K."/>
        </authorList>
    </citation>
    <scope>NUCLEOTIDE SEQUENCE</scope>
    <source>
        <strain evidence="3">KACC 14157</strain>
    </source>
</reference>